<name>A0ABV4P5S9_9GAMM</name>
<keyword evidence="3" id="KW-1185">Reference proteome</keyword>
<gene>
    <name evidence="2" type="ORF">ACCI49_22825</name>
</gene>
<accession>A0ABV4P5S9</accession>
<protein>
    <submittedName>
        <fullName evidence="2">Uncharacterized protein</fullName>
    </submittedName>
</protein>
<keyword evidence="1" id="KW-0175">Coiled coil</keyword>
<organism evidence="2 3">
    <name type="scientific">Microbulbifer epialgicus</name>
    <dbReference type="NCBI Taxonomy" id="393907"/>
    <lineage>
        <taxon>Bacteria</taxon>
        <taxon>Pseudomonadati</taxon>
        <taxon>Pseudomonadota</taxon>
        <taxon>Gammaproteobacteria</taxon>
        <taxon>Cellvibrionales</taxon>
        <taxon>Microbulbiferaceae</taxon>
        <taxon>Microbulbifer</taxon>
    </lineage>
</organism>
<dbReference type="Proteomes" id="UP001569428">
    <property type="component" value="Unassembled WGS sequence"/>
</dbReference>
<evidence type="ECO:0000313" key="3">
    <source>
        <dbReference type="Proteomes" id="UP001569428"/>
    </source>
</evidence>
<proteinExistence type="predicted"/>
<feature type="coiled-coil region" evidence="1">
    <location>
        <begin position="82"/>
        <end position="109"/>
    </location>
</feature>
<reference evidence="2 3" key="1">
    <citation type="submission" date="2024-08" db="EMBL/GenBank/DDBJ databases">
        <authorList>
            <person name="Ishaq N."/>
        </authorList>
    </citation>
    <scope>NUCLEOTIDE SEQUENCE [LARGE SCALE GENOMIC DNA]</scope>
    <source>
        <strain evidence="2 3">DSM 18651</strain>
    </source>
</reference>
<dbReference type="EMBL" id="JBGMEK010000129">
    <property type="protein sequence ID" value="MFA0813725.1"/>
    <property type="molecule type" value="Genomic_DNA"/>
</dbReference>
<evidence type="ECO:0000313" key="2">
    <source>
        <dbReference type="EMBL" id="MFA0813725.1"/>
    </source>
</evidence>
<sequence>MRPILMMGEPQGALDSIFIEPKQSPLVDGSDSLALEMDRRQQQIIENDSRVEAMKKDKLGGIGRMLTAMNMGYHGQDPSAAFAGFNNRVAALQEQNARLNSEMGDISLKRAMLEQRAASPGSAPAAVQEYQFWNSLPEGAQKDFERLKRDPTALEQWKVDNAEILRNIAALQKGAETDAADWSKTRQGILKQGLEAQGMIPKIEEMLELNARIKTGATAAMWKRATDLFNTTVGDVGKFHSLAGEMVLGQIRQLGANPTEGERAFLEGISSSLSQGGQVNEAILSNLKQVQERMLDRAKWFAEDRSRTMEEWLLRNGDFEPGDIQRDGPEAQADTDLNGFKIISVE</sequence>
<evidence type="ECO:0000256" key="1">
    <source>
        <dbReference type="SAM" id="Coils"/>
    </source>
</evidence>
<dbReference type="RefSeq" id="WP_371841534.1">
    <property type="nucleotide sequence ID" value="NZ_JBGMEK010000129.1"/>
</dbReference>
<comment type="caution">
    <text evidence="2">The sequence shown here is derived from an EMBL/GenBank/DDBJ whole genome shotgun (WGS) entry which is preliminary data.</text>
</comment>